<dbReference type="InterPro" id="IPR001584">
    <property type="entry name" value="Integrase_cat-core"/>
</dbReference>
<sequence length="373" mass="41668">MNKLVRGNLVRGLPLKLFENDHTCVACQKGKQHKASYKTKTMSSICKPLQLLHMDLFGPVSVRSINRKSYCLVVTDDFNHKVKTIRSDNGTEFKNRIMNEFCEMKGIRREFSVARTPQQNCVAERKNRTLIEAARTMLADSKLPTTFWAEAVNTACYVQNRVLVIKPHNKTPYELFLGRKPALNFMRPFGCPVTILNTLDHLGTRPNWMFDIDTLTMSMNYQPVFAGNQTNGNAGTKANIDTRQAEMSVVPGPQYKNGVEDPTKEDDINGPGEATNTNSTNRLNTISSPDNTVSSSFTTVDPGRARDQRNEFKSVFGQDKDANSTYRMFTTVSAPESSYENLGGSTPVNAATPSNVDYPTDPLMPDLEDTVDL</sequence>
<feature type="region of interest" description="Disordered" evidence="1">
    <location>
        <begin position="243"/>
        <end position="313"/>
    </location>
</feature>
<evidence type="ECO:0000256" key="1">
    <source>
        <dbReference type="SAM" id="MobiDB-lite"/>
    </source>
</evidence>
<feature type="compositionally biased region" description="Polar residues" evidence="1">
    <location>
        <begin position="274"/>
        <end position="299"/>
    </location>
</feature>
<dbReference type="PANTHER" id="PTHR42648">
    <property type="entry name" value="TRANSPOSASE, PUTATIVE-RELATED"/>
    <property type="match status" value="1"/>
</dbReference>
<proteinExistence type="predicted"/>
<gene>
    <name evidence="3" type="ORF">Tco_0599998</name>
</gene>
<evidence type="ECO:0000313" key="4">
    <source>
        <dbReference type="Proteomes" id="UP001151760"/>
    </source>
</evidence>
<dbReference type="InterPro" id="IPR036397">
    <property type="entry name" value="RNaseH_sf"/>
</dbReference>
<accession>A0ABQ4WAJ3</accession>
<dbReference type="InterPro" id="IPR012337">
    <property type="entry name" value="RNaseH-like_sf"/>
</dbReference>
<dbReference type="EMBL" id="BQNB010008475">
    <property type="protein sequence ID" value="GJS49877.1"/>
    <property type="molecule type" value="Genomic_DNA"/>
</dbReference>
<feature type="compositionally biased region" description="Basic and acidic residues" evidence="1">
    <location>
        <begin position="303"/>
        <end position="313"/>
    </location>
</feature>
<comment type="caution">
    <text evidence="3">The sequence shown here is derived from an EMBL/GenBank/DDBJ whole genome shotgun (WGS) entry which is preliminary data.</text>
</comment>
<dbReference type="PROSITE" id="PS50994">
    <property type="entry name" value="INTEGRASE"/>
    <property type="match status" value="1"/>
</dbReference>
<protein>
    <submittedName>
        <fullName evidence="3">Ribonuclease H-like domain-containing protein</fullName>
    </submittedName>
</protein>
<feature type="domain" description="Integrase catalytic" evidence="2">
    <location>
        <begin position="10"/>
        <end position="180"/>
    </location>
</feature>
<feature type="compositionally biased region" description="Polar residues" evidence="1">
    <location>
        <begin position="335"/>
        <end position="357"/>
    </location>
</feature>
<organism evidence="3 4">
    <name type="scientific">Tanacetum coccineum</name>
    <dbReference type="NCBI Taxonomy" id="301880"/>
    <lineage>
        <taxon>Eukaryota</taxon>
        <taxon>Viridiplantae</taxon>
        <taxon>Streptophyta</taxon>
        <taxon>Embryophyta</taxon>
        <taxon>Tracheophyta</taxon>
        <taxon>Spermatophyta</taxon>
        <taxon>Magnoliopsida</taxon>
        <taxon>eudicotyledons</taxon>
        <taxon>Gunneridae</taxon>
        <taxon>Pentapetalae</taxon>
        <taxon>asterids</taxon>
        <taxon>campanulids</taxon>
        <taxon>Asterales</taxon>
        <taxon>Asteraceae</taxon>
        <taxon>Asteroideae</taxon>
        <taxon>Anthemideae</taxon>
        <taxon>Anthemidinae</taxon>
        <taxon>Tanacetum</taxon>
    </lineage>
</organism>
<dbReference type="PANTHER" id="PTHR42648:SF32">
    <property type="entry name" value="RIBONUCLEASE H-LIKE DOMAIN, GAG-PRE-INTEGRASE DOMAIN PROTEIN-RELATED"/>
    <property type="match status" value="1"/>
</dbReference>
<reference evidence="3" key="1">
    <citation type="journal article" date="2022" name="Int. J. Mol. Sci.">
        <title>Draft Genome of Tanacetum Coccineum: Genomic Comparison of Closely Related Tanacetum-Family Plants.</title>
        <authorList>
            <person name="Yamashiro T."/>
            <person name="Shiraishi A."/>
            <person name="Nakayama K."/>
            <person name="Satake H."/>
        </authorList>
    </citation>
    <scope>NUCLEOTIDE SEQUENCE</scope>
</reference>
<dbReference type="Gene3D" id="3.30.420.10">
    <property type="entry name" value="Ribonuclease H-like superfamily/Ribonuclease H"/>
    <property type="match status" value="1"/>
</dbReference>
<feature type="compositionally biased region" description="Basic and acidic residues" evidence="1">
    <location>
        <begin position="258"/>
        <end position="267"/>
    </location>
</feature>
<keyword evidence="4" id="KW-1185">Reference proteome</keyword>
<name>A0ABQ4WAJ3_9ASTR</name>
<dbReference type="Proteomes" id="UP001151760">
    <property type="component" value="Unassembled WGS sequence"/>
</dbReference>
<reference evidence="3" key="2">
    <citation type="submission" date="2022-01" db="EMBL/GenBank/DDBJ databases">
        <authorList>
            <person name="Yamashiro T."/>
            <person name="Shiraishi A."/>
            <person name="Satake H."/>
            <person name="Nakayama K."/>
        </authorList>
    </citation>
    <scope>NUCLEOTIDE SEQUENCE</scope>
</reference>
<evidence type="ECO:0000259" key="2">
    <source>
        <dbReference type="PROSITE" id="PS50994"/>
    </source>
</evidence>
<evidence type="ECO:0000313" key="3">
    <source>
        <dbReference type="EMBL" id="GJS49877.1"/>
    </source>
</evidence>
<feature type="region of interest" description="Disordered" evidence="1">
    <location>
        <begin position="335"/>
        <end position="373"/>
    </location>
</feature>
<dbReference type="SUPFAM" id="SSF53098">
    <property type="entry name" value="Ribonuclease H-like"/>
    <property type="match status" value="1"/>
</dbReference>
<dbReference type="InterPro" id="IPR039537">
    <property type="entry name" value="Retrotran_Ty1/copia-like"/>
</dbReference>